<accession>A0ABT3PTE3</accession>
<dbReference type="EMBL" id="JAGGJA010000023">
    <property type="protein sequence ID" value="MCW9709130.1"/>
    <property type="molecule type" value="Genomic_DNA"/>
</dbReference>
<name>A0ABT3PTE3_9BACT</name>
<gene>
    <name evidence="1" type="ORF">J6I44_19875</name>
</gene>
<organism evidence="1 2">
    <name type="scientific">Fodinibius salsisoli</name>
    <dbReference type="NCBI Taxonomy" id="2820877"/>
    <lineage>
        <taxon>Bacteria</taxon>
        <taxon>Pseudomonadati</taxon>
        <taxon>Balneolota</taxon>
        <taxon>Balneolia</taxon>
        <taxon>Balneolales</taxon>
        <taxon>Balneolaceae</taxon>
        <taxon>Fodinibius</taxon>
    </lineage>
</organism>
<reference evidence="1 2" key="1">
    <citation type="submission" date="2021-03" db="EMBL/GenBank/DDBJ databases">
        <title>Aliifodinibius sp. nov., a new bacterium isolated from saline soil.</title>
        <authorList>
            <person name="Galisteo C."/>
            <person name="De La Haba R."/>
            <person name="Sanchez-Porro C."/>
            <person name="Ventosa A."/>
        </authorList>
    </citation>
    <scope>NUCLEOTIDE SEQUENCE [LARGE SCALE GENOMIC DNA]</scope>
    <source>
        <strain evidence="1 2">1BSP15-2V2</strain>
    </source>
</reference>
<protein>
    <recommendedName>
        <fullName evidence="3">4-alpha-L-fucosyltransferase glycosyl transferase group 56</fullName>
    </recommendedName>
</protein>
<evidence type="ECO:0000313" key="1">
    <source>
        <dbReference type="EMBL" id="MCW9709130.1"/>
    </source>
</evidence>
<evidence type="ECO:0008006" key="3">
    <source>
        <dbReference type="Google" id="ProtNLM"/>
    </source>
</evidence>
<dbReference type="Proteomes" id="UP001207918">
    <property type="component" value="Unassembled WGS sequence"/>
</dbReference>
<dbReference type="RefSeq" id="WP_265768000.1">
    <property type="nucleotide sequence ID" value="NZ_JAGGJA010000023.1"/>
</dbReference>
<comment type="caution">
    <text evidence="1">The sequence shown here is derived from an EMBL/GenBank/DDBJ whole genome shotgun (WGS) entry which is preliminary data.</text>
</comment>
<evidence type="ECO:0000313" key="2">
    <source>
        <dbReference type="Proteomes" id="UP001207918"/>
    </source>
</evidence>
<keyword evidence="2" id="KW-1185">Reference proteome</keyword>
<sequence length="382" mass="45787">MSGIKVVHIYSDQKFAHQTKIFEGDYFSNLIVKVGKTDTQVIHEDHNMVVVSQDKRGLDEILSICNEAKFVVLYNLDVFKMKIALALPKQLKIVWRFYGYELYSMRSDLFYSELSQKYYERKTTLLGINFRYILAPIRDLLKYGVRRKKYLWKAMKRIDYFLALSEEEYLFLQSIWKNLPEFVKLPHFHQITELRNIDYDIKQKTKKPTIILGNNRSFYNNHLDLINIIEKERPKINYDFALLYSYGNSSKDYTNEIKRRTDNKSYFRLIENFMSKEKFFSFYQKASALVINGYRQMAGANIRTAFQTGVKVYLNNKNVHKKWLENEGFHVFSIEDFKNDLYNNDLFFDEENAKHNFENIIKFKNRYGIKDFQKKIIDNTTK</sequence>
<proteinExistence type="predicted"/>